<feature type="chain" id="PRO_5031314022" description="Thioredoxin domain-containing protein" evidence="2">
    <location>
        <begin position="27"/>
        <end position="180"/>
    </location>
</feature>
<dbReference type="SUPFAM" id="SSF52833">
    <property type="entry name" value="Thioredoxin-like"/>
    <property type="match status" value="1"/>
</dbReference>
<dbReference type="Gene3D" id="3.40.30.10">
    <property type="entry name" value="Glutaredoxin"/>
    <property type="match status" value="1"/>
</dbReference>
<evidence type="ECO:0000256" key="2">
    <source>
        <dbReference type="SAM" id="SignalP"/>
    </source>
</evidence>
<dbReference type="AlphaFoldDB" id="A0A7S0QJQ9"/>
<dbReference type="PANTHER" id="PTHR10438:SF463">
    <property type="entry name" value="THIOREDOXIN"/>
    <property type="match status" value="1"/>
</dbReference>
<proteinExistence type="predicted"/>
<dbReference type="PANTHER" id="PTHR10438">
    <property type="entry name" value="THIOREDOXIN"/>
    <property type="match status" value="1"/>
</dbReference>
<evidence type="ECO:0000313" key="4">
    <source>
        <dbReference type="EMBL" id="CAD8637335.1"/>
    </source>
</evidence>
<name>A0A7S0QJQ9_9CRYP</name>
<dbReference type="InterPro" id="IPR013766">
    <property type="entry name" value="Thioredoxin_domain"/>
</dbReference>
<organism evidence="4">
    <name type="scientific">Cryptomonas curvata</name>
    <dbReference type="NCBI Taxonomy" id="233186"/>
    <lineage>
        <taxon>Eukaryota</taxon>
        <taxon>Cryptophyceae</taxon>
        <taxon>Cryptomonadales</taxon>
        <taxon>Cryptomonadaceae</taxon>
        <taxon>Cryptomonas</taxon>
    </lineage>
</organism>
<sequence length="180" mass="20368">MIICLGPICFPIWHLLPVLFLLFAKAKDWFNALFGVKKEAVIAEKEKDVAEEVTNIDTETNGSELRQRKKGGGVITVESPAHWDKILKECDESATPLFVDFTAKWCKPCQELAPFFHELSQKYSNATFVAVDVDDLDEVSFKAGVKAMPTFQTYKKQKNVREVTGAFKAELEKMVMEESK</sequence>
<keyword evidence="1" id="KW-1015">Disulfide bond</keyword>
<dbReference type="FunFam" id="3.40.30.10:FF:000245">
    <property type="entry name" value="Thioredoxin"/>
    <property type="match status" value="1"/>
</dbReference>
<evidence type="ECO:0000259" key="3">
    <source>
        <dbReference type="PROSITE" id="PS51352"/>
    </source>
</evidence>
<feature type="signal peptide" evidence="2">
    <location>
        <begin position="1"/>
        <end position="26"/>
    </location>
</feature>
<dbReference type="PROSITE" id="PS51352">
    <property type="entry name" value="THIOREDOXIN_2"/>
    <property type="match status" value="1"/>
</dbReference>
<accession>A0A7S0QJQ9</accession>
<gene>
    <name evidence="4" type="ORF">CCUR1050_LOCUS15019</name>
</gene>
<dbReference type="Pfam" id="PF00085">
    <property type="entry name" value="Thioredoxin"/>
    <property type="match status" value="1"/>
</dbReference>
<dbReference type="PRINTS" id="PR00421">
    <property type="entry name" value="THIOREDOXIN"/>
</dbReference>
<evidence type="ECO:0000256" key="1">
    <source>
        <dbReference type="ARBA" id="ARBA00023157"/>
    </source>
</evidence>
<protein>
    <recommendedName>
        <fullName evidence="3">Thioredoxin domain-containing protein</fullName>
    </recommendedName>
</protein>
<reference evidence="4" key="1">
    <citation type="submission" date="2021-01" db="EMBL/GenBank/DDBJ databases">
        <authorList>
            <person name="Corre E."/>
            <person name="Pelletier E."/>
            <person name="Niang G."/>
            <person name="Scheremetjew M."/>
            <person name="Finn R."/>
            <person name="Kale V."/>
            <person name="Holt S."/>
            <person name="Cochrane G."/>
            <person name="Meng A."/>
            <person name="Brown T."/>
            <person name="Cohen L."/>
        </authorList>
    </citation>
    <scope>NUCLEOTIDE SEQUENCE</scope>
    <source>
        <strain evidence="4">CCAP979/52</strain>
    </source>
</reference>
<dbReference type="InterPro" id="IPR050620">
    <property type="entry name" value="Thioredoxin_H-type-like"/>
</dbReference>
<keyword evidence="2" id="KW-0732">Signal</keyword>
<dbReference type="EMBL" id="HBEZ01027121">
    <property type="protein sequence ID" value="CAD8637335.1"/>
    <property type="molecule type" value="Transcribed_RNA"/>
</dbReference>
<feature type="domain" description="Thioredoxin" evidence="3">
    <location>
        <begin position="44"/>
        <end position="180"/>
    </location>
</feature>
<dbReference type="CDD" id="cd02947">
    <property type="entry name" value="TRX_family"/>
    <property type="match status" value="1"/>
</dbReference>
<dbReference type="InterPro" id="IPR036249">
    <property type="entry name" value="Thioredoxin-like_sf"/>
</dbReference>